<comment type="caution">
    <text evidence="2">The sequence shown here is derived from an EMBL/GenBank/DDBJ whole genome shotgun (WGS) entry which is preliminary data.</text>
</comment>
<evidence type="ECO:0000313" key="3">
    <source>
        <dbReference type="Proteomes" id="UP000625711"/>
    </source>
</evidence>
<sequence length="128" mass="14063">MEGQTKDLGGREENYNSGGNKKSAKGVKDLIYNCIRSNARGYESTSTVRQPPAKGSQFINGMCPSRITAKIAATGEVSVEYIETHVGHKDQICYKKLTKAEENKIKDQLTAGDKCADKSGFKSHYKNI</sequence>
<keyword evidence="3" id="KW-1185">Reference proteome</keyword>
<organism evidence="2 3">
    <name type="scientific">Rhynchophorus ferrugineus</name>
    <name type="common">Red palm weevil</name>
    <name type="synonym">Curculio ferrugineus</name>
    <dbReference type="NCBI Taxonomy" id="354439"/>
    <lineage>
        <taxon>Eukaryota</taxon>
        <taxon>Metazoa</taxon>
        <taxon>Ecdysozoa</taxon>
        <taxon>Arthropoda</taxon>
        <taxon>Hexapoda</taxon>
        <taxon>Insecta</taxon>
        <taxon>Pterygota</taxon>
        <taxon>Neoptera</taxon>
        <taxon>Endopterygota</taxon>
        <taxon>Coleoptera</taxon>
        <taxon>Polyphaga</taxon>
        <taxon>Cucujiformia</taxon>
        <taxon>Curculionidae</taxon>
        <taxon>Dryophthorinae</taxon>
        <taxon>Rhynchophorus</taxon>
    </lineage>
</organism>
<feature type="compositionally biased region" description="Basic and acidic residues" evidence="1">
    <location>
        <begin position="1"/>
        <end position="14"/>
    </location>
</feature>
<gene>
    <name evidence="2" type="ORF">GWI33_011620</name>
</gene>
<name>A0A834I6P7_RHYFE</name>
<dbReference type="EMBL" id="JAACXV010009999">
    <property type="protein sequence ID" value="KAF7275537.1"/>
    <property type="molecule type" value="Genomic_DNA"/>
</dbReference>
<reference evidence="2" key="1">
    <citation type="submission" date="2020-08" db="EMBL/GenBank/DDBJ databases">
        <title>Genome sequencing and assembly of the red palm weevil Rhynchophorus ferrugineus.</title>
        <authorList>
            <person name="Dias G.B."/>
            <person name="Bergman C.M."/>
            <person name="Manee M."/>
        </authorList>
    </citation>
    <scope>NUCLEOTIDE SEQUENCE</scope>
    <source>
        <strain evidence="2">AA-2017</strain>
        <tissue evidence="2">Whole larva</tissue>
    </source>
</reference>
<protein>
    <submittedName>
        <fullName evidence="2">Uncharacterized protein</fullName>
    </submittedName>
</protein>
<dbReference type="PANTHER" id="PTHR33936">
    <property type="entry name" value="PROTEIN CBG17840"/>
    <property type="match status" value="1"/>
</dbReference>
<accession>A0A834I6P7</accession>
<evidence type="ECO:0000256" key="1">
    <source>
        <dbReference type="SAM" id="MobiDB-lite"/>
    </source>
</evidence>
<evidence type="ECO:0000313" key="2">
    <source>
        <dbReference type="EMBL" id="KAF7275537.1"/>
    </source>
</evidence>
<dbReference type="OrthoDB" id="6703653at2759"/>
<feature type="region of interest" description="Disordered" evidence="1">
    <location>
        <begin position="1"/>
        <end position="24"/>
    </location>
</feature>
<proteinExistence type="predicted"/>
<dbReference type="Proteomes" id="UP000625711">
    <property type="component" value="Unassembled WGS sequence"/>
</dbReference>
<dbReference type="PANTHER" id="PTHR33936:SF25">
    <property type="entry name" value="C2H2-TYPE DOMAIN-CONTAINING PROTEIN"/>
    <property type="match status" value="1"/>
</dbReference>
<dbReference type="InterPro" id="IPR052797">
    <property type="entry name" value="RegFact_GeneExpr_CellDeath"/>
</dbReference>
<dbReference type="AlphaFoldDB" id="A0A834I6P7"/>